<keyword evidence="1" id="KW-0732">Signal</keyword>
<feature type="signal peptide" evidence="1">
    <location>
        <begin position="1"/>
        <end position="18"/>
    </location>
</feature>
<evidence type="ECO:0000313" key="2">
    <source>
        <dbReference type="EMBL" id="SHI73994.1"/>
    </source>
</evidence>
<proteinExistence type="predicted"/>
<dbReference type="EMBL" id="FQYI01000004">
    <property type="protein sequence ID" value="SHI73994.1"/>
    <property type="molecule type" value="Genomic_DNA"/>
</dbReference>
<sequence length="298" mass="34476">MRKLIFILMVMLSQAAGAQELLANVQVNYSQLGSTNPQVFKTMEKTLRDFVNNTSWTGRKLQNFEKIKCNFAILLTGRNGNQYSGSIVVQASRPVFNTTYESPLLNINDQKFEFEYNENENLAFNERAFSGKNMIDVIAFYTYLILGYDADSFAQMGGQPWFEKALKISQNSQNQRFSGWSQSEGPRTRARLIETLLNPDSNTMRNSFYSYHRNGMDQLYQQDQNQAKRGIFSSLMMLKQYETNFQMNYPFNIYMDTKKDEIYNVFSGRNTSGVNISELQALLNTLSPKDSEKWNKLK</sequence>
<organism evidence="2 3">
    <name type="scientific">Cruoricaptor ignavus</name>
    <dbReference type="NCBI Taxonomy" id="1118202"/>
    <lineage>
        <taxon>Bacteria</taxon>
        <taxon>Pseudomonadati</taxon>
        <taxon>Bacteroidota</taxon>
        <taxon>Flavobacteriia</taxon>
        <taxon>Flavobacteriales</taxon>
        <taxon>Weeksellaceae</taxon>
        <taxon>Cruoricaptor</taxon>
    </lineage>
</organism>
<dbReference type="InterPro" id="IPR032274">
    <property type="entry name" value="DUF4835"/>
</dbReference>
<keyword evidence="3" id="KW-1185">Reference proteome</keyword>
<dbReference type="STRING" id="1118202.SAMN05443429_10418"/>
<feature type="chain" id="PRO_5012183807" description="DUF4835 domain-containing protein" evidence="1">
    <location>
        <begin position="19"/>
        <end position="298"/>
    </location>
</feature>
<dbReference type="OrthoDB" id="9773381at2"/>
<gene>
    <name evidence="2" type="ORF">SAMN05443429_10418</name>
</gene>
<accession>A0A1M6DL02</accession>
<reference evidence="2 3" key="1">
    <citation type="submission" date="2016-11" db="EMBL/GenBank/DDBJ databases">
        <authorList>
            <person name="Jaros S."/>
            <person name="Januszkiewicz K."/>
            <person name="Wedrychowicz H."/>
        </authorList>
    </citation>
    <scope>NUCLEOTIDE SEQUENCE [LARGE SCALE GENOMIC DNA]</scope>
    <source>
        <strain evidence="2 3">DSM 25479</strain>
    </source>
</reference>
<evidence type="ECO:0000256" key="1">
    <source>
        <dbReference type="SAM" id="SignalP"/>
    </source>
</evidence>
<name>A0A1M6DL02_9FLAO</name>
<dbReference type="RefSeq" id="WP_073179009.1">
    <property type="nucleotide sequence ID" value="NZ_FQYI01000004.1"/>
</dbReference>
<dbReference type="AlphaFoldDB" id="A0A1M6DL02"/>
<evidence type="ECO:0008006" key="4">
    <source>
        <dbReference type="Google" id="ProtNLM"/>
    </source>
</evidence>
<dbReference type="Pfam" id="PF16119">
    <property type="entry name" value="DUF4835"/>
    <property type="match status" value="1"/>
</dbReference>
<protein>
    <recommendedName>
        <fullName evidence="4">DUF4835 domain-containing protein</fullName>
    </recommendedName>
</protein>
<evidence type="ECO:0000313" key="3">
    <source>
        <dbReference type="Proteomes" id="UP000184335"/>
    </source>
</evidence>
<dbReference type="Proteomes" id="UP000184335">
    <property type="component" value="Unassembled WGS sequence"/>
</dbReference>